<reference evidence="1" key="1">
    <citation type="journal article" date="2012" name="Extremophiles">
        <title>The third plasmid pVV8 from Thermus thermophilus HB8: isolation, characterization, and sequence determination.</title>
        <authorList>
            <person name="Ohtani N."/>
            <person name="Tomita M."/>
            <person name="Itaya M."/>
        </authorList>
    </citation>
    <scope>NUCLEOTIDE SEQUENCE</scope>
    <source>
        <strain evidence="1">HB8</strain>
    </source>
</reference>
<sequence length="88" mass="9102">MVATPDPQVYDLGHLGLVASTVDRVGASTVHVGSLGRAGGASCWSSTQLHIMRPRCASWGPGDITCWSEGGAECGWEGYGTGLRRGLA</sequence>
<accession>G9MBD0</accession>
<dbReference type="AlphaFoldDB" id="G9MBD0"/>
<keyword evidence="1" id="KW-0614">Plasmid</keyword>
<proteinExistence type="predicted"/>
<dbReference type="EMBL" id="AB677526">
    <property type="protein sequence ID" value="BAL42592.1"/>
    <property type="molecule type" value="Genomic_DNA"/>
</dbReference>
<evidence type="ECO:0000313" key="1">
    <source>
        <dbReference type="EMBL" id="BAL42592.1"/>
    </source>
</evidence>
<protein>
    <submittedName>
        <fullName evidence="1">Uncharacterized protein</fullName>
    </submittedName>
</protein>
<organism evidence="1">
    <name type="scientific">Thermus thermophilus (strain ATCC 27634 / DSM 579 / HB8)</name>
    <dbReference type="NCBI Taxonomy" id="300852"/>
    <lineage>
        <taxon>Bacteria</taxon>
        <taxon>Thermotogati</taxon>
        <taxon>Deinococcota</taxon>
        <taxon>Deinococci</taxon>
        <taxon>Thermales</taxon>
        <taxon>Thermaceae</taxon>
        <taxon>Thermus</taxon>
    </lineage>
</organism>
<name>G9MBD0_THET8</name>
<geneLocation type="plasmid" evidence="1">
    <name>pVV8</name>
</geneLocation>
<gene>
    <name evidence="1" type="primary">TTHV078</name>
</gene>